<organism evidence="2 3">
    <name type="scientific">Ilex paraguariensis</name>
    <name type="common">yerba mate</name>
    <dbReference type="NCBI Taxonomy" id="185542"/>
    <lineage>
        <taxon>Eukaryota</taxon>
        <taxon>Viridiplantae</taxon>
        <taxon>Streptophyta</taxon>
        <taxon>Embryophyta</taxon>
        <taxon>Tracheophyta</taxon>
        <taxon>Spermatophyta</taxon>
        <taxon>Magnoliopsida</taxon>
        <taxon>eudicotyledons</taxon>
        <taxon>Gunneridae</taxon>
        <taxon>Pentapetalae</taxon>
        <taxon>asterids</taxon>
        <taxon>campanulids</taxon>
        <taxon>Aquifoliales</taxon>
        <taxon>Aquifoliaceae</taxon>
        <taxon>Ilex</taxon>
    </lineage>
</organism>
<comment type="caution">
    <text evidence="2">The sequence shown here is derived from an EMBL/GenBank/DDBJ whole genome shotgun (WGS) entry which is preliminary data.</text>
</comment>
<dbReference type="PANTHER" id="PTHR12654:SF3">
    <property type="entry name" value="NON-LYSOSOMAL GLUCOSYLCERAMIDASE"/>
    <property type="match status" value="1"/>
</dbReference>
<evidence type="ECO:0000313" key="2">
    <source>
        <dbReference type="EMBL" id="CAK9165381.1"/>
    </source>
</evidence>
<sequence length="104" mass="11535">MAKKVYDRLWNGSYFNYDNSGSSTSTSIQADQLAGKWYARACSLLPIVDEEKAKVALEEVFSFNVMKVKDGRLGALNGMLPSGEPDISCIQTKRYGLVLYMGLL</sequence>
<dbReference type="EMBL" id="CAUOFW020004391">
    <property type="protein sequence ID" value="CAK9165381.1"/>
    <property type="molecule type" value="Genomic_DNA"/>
</dbReference>
<dbReference type="InterPro" id="IPR052566">
    <property type="entry name" value="Non-lysos_glucosylceramidase"/>
</dbReference>
<dbReference type="Proteomes" id="UP001642360">
    <property type="component" value="Unassembled WGS sequence"/>
</dbReference>
<dbReference type="InterPro" id="IPR006775">
    <property type="entry name" value="GH116_catalytic"/>
</dbReference>
<protein>
    <recommendedName>
        <fullName evidence="1">Glycosyl-hydrolase family 116 catalytic region domain-containing protein</fullName>
    </recommendedName>
</protein>
<dbReference type="PANTHER" id="PTHR12654">
    <property type="entry name" value="BILE ACID BETA-GLUCOSIDASE-RELATED"/>
    <property type="match status" value="1"/>
</dbReference>
<gene>
    <name evidence="2" type="ORF">ILEXP_LOCUS34554</name>
</gene>
<dbReference type="AlphaFoldDB" id="A0ABC8T7J6"/>
<feature type="domain" description="Glycosyl-hydrolase family 116 catalytic region" evidence="1">
    <location>
        <begin position="2"/>
        <end position="93"/>
    </location>
</feature>
<proteinExistence type="predicted"/>
<evidence type="ECO:0000259" key="1">
    <source>
        <dbReference type="Pfam" id="PF04685"/>
    </source>
</evidence>
<reference evidence="2 3" key="1">
    <citation type="submission" date="2024-02" db="EMBL/GenBank/DDBJ databases">
        <authorList>
            <person name="Vignale AGUSTIN F."/>
            <person name="Sosa J E."/>
            <person name="Modenutti C."/>
        </authorList>
    </citation>
    <scope>NUCLEOTIDE SEQUENCE [LARGE SCALE GENOMIC DNA]</scope>
</reference>
<keyword evidence="3" id="KW-1185">Reference proteome</keyword>
<evidence type="ECO:0000313" key="3">
    <source>
        <dbReference type="Proteomes" id="UP001642360"/>
    </source>
</evidence>
<dbReference type="Pfam" id="PF04685">
    <property type="entry name" value="DUF608"/>
    <property type="match status" value="1"/>
</dbReference>
<name>A0ABC8T7J6_9AQUA</name>
<accession>A0ABC8T7J6</accession>